<dbReference type="PANTHER" id="PTHR12961">
    <property type="entry name" value="CONSERVED OLIGOMERIC GOLGI COMPLEX COMPONENT 2"/>
    <property type="match status" value="1"/>
</dbReference>
<dbReference type="InterPro" id="IPR024603">
    <property type="entry name" value="COG_complex_COG2_C"/>
</dbReference>
<evidence type="ECO:0000256" key="8">
    <source>
        <dbReference type="ARBA" id="ARBA00031344"/>
    </source>
</evidence>
<gene>
    <name evidence="11" type="ORF">ALC62_06905</name>
</gene>
<comment type="similarity">
    <text evidence="2">Belongs to the COG2 family.</text>
</comment>
<feature type="domain" description="Conserved oligomeric Golgi complex subunit 2 N-terminal" evidence="9">
    <location>
        <begin position="15"/>
        <end position="88"/>
    </location>
</feature>
<name>A0A151II84_9HYME</name>
<evidence type="ECO:0000256" key="7">
    <source>
        <dbReference type="ARBA" id="ARBA00023136"/>
    </source>
</evidence>
<keyword evidence="7" id="KW-0472">Membrane</keyword>
<protein>
    <recommendedName>
        <fullName evidence="3">Conserved oligomeric Golgi complex subunit 2</fullName>
    </recommendedName>
    <alternativeName>
        <fullName evidence="8">Component of oligomeric Golgi complex 2</fullName>
    </alternativeName>
</protein>
<dbReference type="GO" id="GO:0015031">
    <property type="term" value="P:protein transport"/>
    <property type="evidence" value="ECO:0007669"/>
    <property type="project" value="UniProtKB-KW"/>
</dbReference>
<dbReference type="InterPro" id="IPR009316">
    <property type="entry name" value="COG2"/>
</dbReference>
<evidence type="ECO:0000259" key="10">
    <source>
        <dbReference type="Pfam" id="PF12022"/>
    </source>
</evidence>
<dbReference type="InterPro" id="IPR024602">
    <property type="entry name" value="COG_su2_N"/>
</dbReference>
<keyword evidence="5" id="KW-0653">Protein transport</keyword>
<organism evidence="11 12">
    <name type="scientific">Cyphomyrmex costatus</name>
    <dbReference type="NCBI Taxonomy" id="456900"/>
    <lineage>
        <taxon>Eukaryota</taxon>
        <taxon>Metazoa</taxon>
        <taxon>Ecdysozoa</taxon>
        <taxon>Arthropoda</taxon>
        <taxon>Hexapoda</taxon>
        <taxon>Insecta</taxon>
        <taxon>Pterygota</taxon>
        <taxon>Neoptera</taxon>
        <taxon>Endopterygota</taxon>
        <taxon>Hymenoptera</taxon>
        <taxon>Apocrita</taxon>
        <taxon>Aculeata</taxon>
        <taxon>Formicoidea</taxon>
        <taxon>Formicidae</taxon>
        <taxon>Myrmicinae</taxon>
        <taxon>Cyphomyrmex</taxon>
    </lineage>
</organism>
<dbReference type="PANTHER" id="PTHR12961:SF0">
    <property type="entry name" value="CONSERVED OLIGOMERIC GOLGI COMPLEX SUBUNIT 2"/>
    <property type="match status" value="1"/>
</dbReference>
<dbReference type="Proteomes" id="UP000078542">
    <property type="component" value="Unassembled WGS sequence"/>
</dbReference>
<dbReference type="OrthoDB" id="332281at2759"/>
<evidence type="ECO:0000256" key="1">
    <source>
        <dbReference type="ARBA" id="ARBA00004395"/>
    </source>
</evidence>
<feature type="domain" description="COG complex component COG2 C-terminal" evidence="10">
    <location>
        <begin position="365"/>
        <end position="667"/>
    </location>
</feature>
<accession>A0A151II84</accession>
<dbReference type="Pfam" id="PF12022">
    <property type="entry name" value="COG2_C"/>
    <property type="match status" value="1"/>
</dbReference>
<comment type="subcellular location">
    <subcellularLocation>
        <location evidence="1">Golgi apparatus membrane</location>
        <topology evidence="1">Peripheral membrane protein</topology>
    </subcellularLocation>
</comment>
<evidence type="ECO:0000256" key="2">
    <source>
        <dbReference type="ARBA" id="ARBA00007603"/>
    </source>
</evidence>
<keyword evidence="6" id="KW-0333">Golgi apparatus</keyword>
<evidence type="ECO:0000256" key="3">
    <source>
        <dbReference type="ARBA" id="ARBA00020977"/>
    </source>
</evidence>
<evidence type="ECO:0000256" key="6">
    <source>
        <dbReference type="ARBA" id="ARBA00023034"/>
    </source>
</evidence>
<dbReference type="STRING" id="456900.A0A151II84"/>
<dbReference type="KEGG" id="ccoa:108774382"/>
<dbReference type="GO" id="GO:0007030">
    <property type="term" value="P:Golgi organization"/>
    <property type="evidence" value="ECO:0007669"/>
    <property type="project" value="InterPro"/>
</dbReference>
<dbReference type="AlphaFoldDB" id="A0A151II84"/>
<dbReference type="Pfam" id="PF06148">
    <property type="entry name" value="COG2_N"/>
    <property type="match status" value="1"/>
</dbReference>
<keyword evidence="12" id="KW-1185">Reference proteome</keyword>
<dbReference type="EMBL" id="KQ977505">
    <property type="protein sequence ID" value="KYN02267.1"/>
    <property type="molecule type" value="Genomic_DNA"/>
</dbReference>
<evidence type="ECO:0000259" key="9">
    <source>
        <dbReference type="Pfam" id="PF06148"/>
    </source>
</evidence>
<evidence type="ECO:0000313" key="11">
    <source>
        <dbReference type="EMBL" id="KYN02267.1"/>
    </source>
</evidence>
<evidence type="ECO:0000256" key="5">
    <source>
        <dbReference type="ARBA" id="ARBA00022927"/>
    </source>
</evidence>
<keyword evidence="4" id="KW-0813">Transport</keyword>
<evidence type="ECO:0000313" key="12">
    <source>
        <dbReference type="Proteomes" id="UP000078542"/>
    </source>
</evidence>
<proteinExistence type="inferred from homology"/>
<dbReference type="GO" id="GO:0000139">
    <property type="term" value="C:Golgi membrane"/>
    <property type="evidence" value="ECO:0007669"/>
    <property type="project" value="UniProtKB-SubCell"/>
</dbReference>
<reference evidence="11 12" key="1">
    <citation type="submission" date="2016-03" db="EMBL/GenBank/DDBJ databases">
        <title>Cyphomyrmex costatus WGS genome.</title>
        <authorList>
            <person name="Nygaard S."/>
            <person name="Hu H."/>
            <person name="Boomsma J."/>
            <person name="Zhang G."/>
        </authorList>
    </citation>
    <scope>NUCLEOTIDE SEQUENCE [LARGE SCALE GENOMIC DNA]</scope>
    <source>
        <strain evidence="11">MS0001</strain>
        <tissue evidence="11">Whole body</tissue>
    </source>
</reference>
<sequence>MSNNNITLPKAPKDLCFSELDFVQENFDIDTFLQDHRKNGKLETMRDDLGMYLKLLRSAMIDLINRDYTDFVNLSSNLIGLDKAINDLQAPLGQLKEEVMQVRQALDDEITSISANLNDNLKIRERKQSLHSLQHVYKSLRKLSSILCMKTFMENPTKIDVLEQAAIELNQLKFHMSRCKLDISVDQEKETIELENLYVTCLNELFLACIHEKNSNLAIRCLRIYLTLDKVTNAEELVRHELVRPLIYNVVNEDNLQTDPLGLQSIYHRLLNILNVELKQLLDITLHPERMSVKGFNFLVNSFWVEIEEKIEQYIKSIFAPGDPVLFHKRYTATLEFLTKLETECVTSEILTALRNHLQYKNFLKKWNLPVYFQIRFQEIAGAVETVLAEPISPDSIKGSLTSLTQKEFSLHATNVVWDNLLRIWADDIYLYQLFHRFWKLSLQISSRYQTWCQSTMKQVWPVINETNNSNVSECSTRLNFLVYLYIDIEKLIKVLPSFLQMVQSKIKDETVTISKLLEDSLGETSNSLVNLLPLVTKEIVNELSEQCIIHLKQVSDIPRLFRRTKRDVPTKPCSYVKSAMIPLTNFYTEYNKIIPENIILWLELTLSSLTESYLLLVTDVLIFVQKTEESLRRLKKIRDKSTEILPSESQGTSDDEKIRIQLKVDVDGYTNMVKDLNISTANIHHLQELVDAVETAIKK</sequence>
<dbReference type="GO" id="GO:0017119">
    <property type="term" value="C:Golgi transport complex"/>
    <property type="evidence" value="ECO:0007669"/>
    <property type="project" value="TreeGrafter"/>
</dbReference>
<dbReference type="GO" id="GO:0006891">
    <property type="term" value="P:intra-Golgi vesicle-mediated transport"/>
    <property type="evidence" value="ECO:0007669"/>
    <property type="project" value="TreeGrafter"/>
</dbReference>
<evidence type="ECO:0000256" key="4">
    <source>
        <dbReference type="ARBA" id="ARBA00022448"/>
    </source>
</evidence>